<evidence type="ECO:0000313" key="2">
    <source>
        <dbReference type="Proteomes" id="UP001163321"/>
    </source>
</evidence>
<organism evidence="1 2">
    <name type="scientific">Peronosclerospora sorghi</name>
    <dbReference type="NCBI Taxonomy" id="230839"/>
    <lineage>
        <taxon>Eukaryota</taxon>
        <taxon>Sar</taxon>
        <taxon>Stramenopiles</taxon>
        <taxon>Oomycota</taxon>
        <taxon>Peronosporomycetes</taxon>
        <taxon>Peronosporales</taxon>
        <taxon>Peronosporaceae</taxon>
        <taxon>Peronosclerospora</taxon>
    </lineage>
</organism>
<accession>A0ACC0VUY9</accession>
<reference evidence="1 2" key="1">
    <citation type="journal article" date="2022" name="bioRxiv">
        <title>The genome of the oomycete Peronosclerospora sorghi, a cosmopolitan pathogen of maize and sorghum, is inflated with dispersed pseudogenes.</title>
        <authorList>
            <person name="Fletcher K."/>
            <person name="Martin F."/>
            <person name="Isakeit T."/>
            <person name="Cavanaugh K."/>
            <person name="Magill C."/>
            <person name="Michelmore R."/>
        </authorList>
    </citation>
    <scope>NUCLEOTIDE SEQUENCE [LARGE SCALE GENOMIC DNA]</scope>
    <source>
        <strain evidence="1">P6</strain>
    </source>
</reference>
<proteinExistence type="predicted"/>
<name>A0ACC0VUY9_9STRA</name>
<protein>
    <submittedName>
        <fullName evidence="1">Uncharacterized protein</fullName>
    </submittedName>
</protein>
<dbReference type="Proteomes" id="UP001163321">
    <property type="component" value="Chromosome 7"/>
</dbReference>
<dbReference type="EMBL" id="CM047586">
    <property type="protein sequence ID" value="KAI9909724.1"/>
    <property type="molecule type" value="Genomic_DNA"/>
</dbReference>
<gene>
    <name evidence="1" type="ORF">PsorP6_015013</name>
</gene>
<keyword evidence="2" id="KW-1185">Reference proteome</keyword>
<comment type="caution">
    <text evidence="1">The sequence shown here is derived from an EMBL/GenBank/DDBJ whole genome shotgun (WGS) entry which is preliminary data.</text>
</comment>
<sequence>MEGQQGQDGDVTTTSNEAIMPTTSSSLDGITSLLDLLKLSKYAALFEAEEIDIESLCLMNAGHLRELGIPFGPRMNLLNEAECLADFYEDEDDERQSMESTLVTPVARFKQKRAEMKHFHAGLVRRVQQSAVCINILTTEGELCNVGSGIIIHEDGLIATARHCLQGDQFDCIYSDEYMILVAPQNPRHYHHYESIMPAWFPSALMKSSITHCCEYIAKSSQIHPVDFTLAT</sequence>
<evidence type="ECO:0000313" key="1">
    <source>
        <dbReference type="EMBL" id="KAI9909724.1"/>
    </source>
</evidence>